<keyword evidence="5 9" id="KW-1133">Transmembrane helix</keyword>
<comment type="similarity">
    <text evidence="2 8">Belongs to the EMP24/GP25L family.</text>
</comment>
<feature type="signal peptide" evidence="10">
    <location>
        <begin position="1"/>
        <end position="20"/>
    </location>
</feature>
<evidence type="ECO:0000256" key="4">
    <source>
        <dbReference type="ARBA" id="ARBA00022729"/>
    </source>
</evidence>
<dbReference type="EMBL" id="LT671823">
    <property type="protein sequence ID" value="SHO77727.1"/>
    <property type="molecule type" value="Genomic_DNA"/>
</dbReference>
<keyword evidence="6 9" id="KW-0472">Membrane</keyword>
<gene>
    <name evidence="12" type="ORF">MSYG_2069</name>
</gene>
<dbReference type="AlphaFoldDB" id="A0A1M8A5X2"/>
<dbReference type="STRING" id="1230383.A0A1M8A5X2"/>
<dbReference type="OrthoDB" id="62956at2759"/>
<dbReference type="Proteomes" id="UP000186303">
    <property type="component" value="Chromosome 3"/>
</dbReference>
<dbReference type="SUPFAM" id="SSF101576">
    <property type="entry name" value="Supernatant protein factor (SPF), C-terminal domain"/>
    <property type="match status" value="1"/>
</dbReference>
<evidence type="ECO:0000313" key="13">
    <source>
        <dbReference type="Proteomes" id="UP000186303"/>
    </source>
</evidence>
<name>A0A1M8A5X2_MALS4</name>
<evidence type="ECO:0000256" key="9">
    <source>
        <dbReference type="SAM" id="Phobius"/>
    </source>
</evidence>
<organism evidence="12 13">
    <name type="scientific">Malassezia sympodialis (strain ATCC 42132)</name>
    <name type="common">Atopic eczema-associated yeast</name>
    <dbReference type="NCBI Taxonomy" id="1230383"/>
    <lineage>
        <taxon>Eukaryota</taxon>
        <taxon>Fungi</taxon>
        <taxon>Dikarya</taxon>
        <taxon>Basidiomycota</taxon>
        <taxon>Ustilaginomycotina</taxon>
        <taxon>Malasseziomycetes</taxon>
        <taxon>Malasseziales</taxon>
        <taxon>Malasseziaceae</taxon>
        <taxon>Malassezia</taxon>
    </lineage>
</organism>
<sequence length="196" mass="22964">MLWEKVLIGVLAVLVQLAWAHTIDLLPSSEYCFFEDMHIGDEMTLTYQVSGGGHLDIDTRIKDPEGHLLFENLRKDTGTYDFVADKDGRYTYCFSNEFSMVTDKMLSFNVHGVLYLTDEEGLIPAERELRELANNVQLFKDEQDYLSMRERVHRNTTESTNSRIKWWSIIQTGIILFICAFQVFYVKRQFEVRRTI</sequence>
<dbReference type="Pfam" id="PF01105">
    <property type="entry name" value="EMP24_GP25L"/>
    <property type="match status" value="1"/>
</dbReference>
<evidence type="ECO:0000256" key="5">
    <source>
        <dbReference type="ARBA" id="ARBA00022989"/>
    </source>
</evidence>
<evidence type="ECO:0000256" key="7">
    <source>
        <dbReference type="ARBA" id="ARBA00037847"/>
    </source>
</evidence>
<proteinExistence type="inferred from homology"/>
<dbReference type="InterPro" id="IPR036598">
    <property type="entry name" value="GOLD_dom_sf"/>
</dbReference>
<evidence type="ECO:0000256" key="1">
    <source>
        <dbReference type="ARBA" id="ARBA00004479"/>
    </source>
</evidence>
<comment type="subcellular location">
    <subcellularLocation>
        <location evidence="7">Endomembrane system</location>
        <topology evidence="7">Single-pass membrane protein</topology>
    </subcellularLocation>
    <subcellularLocation>
        <location evidence="1 8">Membrane</location>
        <topology evidence="1 8">Single-pass type I membrane protein</topology>
    </subcellularLocation>
</comment>
<dbReference type="VEuPathDB" id="FungiDB:MSYG_2069"/>
<accession>A0A1M8A5X2</accession>
<protein>
    <submittedName>
        <fullName evidence="12">Similar to S.cerevisiae protein EMP24 (Component of the p24 complex)</fullName>
    </submittedName>
</protein>
<evidence type="ECO:0000313" key="12">
    <source>
        <dbReference type="EMBL" id="SHO77727.1"/>
    </source>
</evidence>
<reference evidence="13" key="1">
    <citation type="journal article" date="2017" name="Nucleic Acids Res.">
        <title>Proteogenomics produces comprehensive and highly accurate protein-coding gene annotation in a complete genome assembly of Malassezia sympodialis.</title>
        <authorList>
            <person name="Zhu Y."/>
            <person name="Engstroem P.G."/>
            <person name="Tellgren-Roth C."/>
            <person name="Baudo C.D."/>
            <person name="Kennell J.C."/>
            <person name="Sun S."/>
            <person name="Billmyre R.B."/>
            <person name="Schroeder M.S."/>
            <person name="Andersson A."/>
            <person name="Holm T."/>
            <person name="Sigurgeirsson B."/>
            <person name="Wu G."/>
            <person name="Sankaranarayanan S.R."/>
            <person name="Siddharthan R."/>
            <person name="Sanyal K."/>
            <person name="Lundeberg J."/>
            <person name="Nystedt B."/>
            <person name="Boekhout T."/>
            <person name="Dawson T.L. Jr."/>
            <person name="Heitman J."/>
            <person name="Scheynius A."/>
            <person name="Lehtioe J."/>
        </authorList>
    </citation>
    <scope>NUCLEOTIDE SEQUENCE [LARGE SCALE GENOMIC DNA]</scope>
    <source>
        <strain evidence="13">ATCC 42132</strain>
    </source>
</reference>
<keyword evidence="3 8" id="KW-0812">Transmembrane</keyword>
<dbReference type="InterPro" id="IPR009038">
    <property type="entry name" value="GOLD_dom"/>
</dbReference>
<feature type="transmembrane region" description="Helical" evidence="9">
    <location>
        <begin position="166"/>
        <end position="186"/>
    </location>
</feature>
<keyword evidence="13" id="KW-1185">Reference proteome</keyword>
<dbReference type="SMART" id="SM01190">
    <property type="entry name" value="EMP24_GP25L"/>
    <property type="match status" value="1"/>
</dbReference>
<evidence type="ECO:0000259" key="11">
    <source>
        <dbReference type="PROSITE" id="PS50866"/>
    </source>
</evidence>
<evidence type="ECO:0000256" key="8">
    <source>
        <dbReference type="RuleBase" id="RU003827"/>
    </source>
</evidence>
<keyword evidence="4 10" id="KW-0732">Signal</keyword>
<evidence type="ECO:0000256" key="2">
    <source>
        <dbReference type="ARBA" id="ARBA00007104"/>
    </source>
</evidence>
<dbReference type="OMA" id="MQVRDRN"/>
<evidence type="ECO:0000256" key="3">
    <source>
        <dbReference type="ARBA" id="ARBA00022692"/>
    </source>
</evidence>
<evidence type="ECO:0000256" key="6">
    <source>
        <dbReference type="ARBA" id="ARBA00023136"/>
    </source>
</evidence>
<feature type="chain" id="PRO_5012410226" evidence="10">
    <location>
        <begin position="21"/>
        <end position="196"/>
    </location>
</feature>
<dbReference type="GO" id="GO:0016020">
    <property type="term" value="C:membrane"/>
    <property type="evidence" value="ECO:0007669"/>
    <property type="project" value="UniProtKB-SubCell"/>
</dbReference>
<evidence type="ECO:0000256" key="10">
    <source>
        <dbReference type="SAM" id="SignalP"/>
    </source>
</evidence>
<dbReference type="PROSITE" id="PS50866">
    <property type="entry name" value="GOLD"/>
    <property type="match status" value="1"/>
</dbReference>
<dbReference type="InterPro" id="IPR015720">
    <property type="entry name" value="Emp24-like"/>
</dbReference>
<dbReference type="GO" id="GO:0012505">
    <property type="term" value="C:endomembrane system"/>
    <property type="evidence" value="ECO:0007669"/>
    <property type="project" value="UniProtKB-SubCell"/>
</dbReference>
<feature type="domain" description="GOLD" evidence="11">
    <location>
        <begin position="30"/>
        <end position="112"/>
    </location>
</feature>
<dbReference type="PANTHER" id="PTHR22811">
    <property type="entry name" value="TRANSMEMBRANE EMP24 DOMAIN-CONTAINING PROTEIN"/>
    <property type="match status" value="1"/>
</dbReference>